<dbReference type="AlphaFoldDB" id="A0A450WRQ4"/>
<evidence type="ECO:0008006" key="2">
    <source>
        <dbReference type="Google" id="ProtNLM"/>
    </source>
</evidence>
<proteinExistence type="predicted"/>
<reference evidence="1" key="1">
    <citation type="submission" date="2019-02" db="EMBL/GenBank/DDBJ databases">
        <authorList>
            <person name="Gruber-Vodicka R. H."/>
            <person name="Seah K. B. B."/>
        </authorList>
    </citation>
    <scope>NUCLEOTIDE SEQUENCE</scope>
    <source>
        <strain evidence="1">BECK_BY7</strain>
    </source>
</reference>
<dbReference type="Gene3D" id="2.40.50.870">
    <property type="entry name" value="Protein of unknown function (DUF3299)"/>
    <property type="match status" value="1"/>
</dbReference>
<accession>A0A450WRQ4</accession>
<name>A0A450WRQ4_9GAMM</name>
<organism evidence="1">
    <name type="scientific">Candidatus Kentrum sp. LFY</name>
    <dbReference type="NCBI Taxonomy" id="2126342"/>
    <lineage>
        <taxon>Bacteria</taxon>
        <taxon>Pseudomonadati</taxon>
        <taxon>Pseudomonadota</taxon>
        <taxon>Gammaproteobacteria</taxon>
        <taxon>Candidatus Kentrum</taxon>
    </lineage>
</organism>
<gene>
    <name evidence="1" type="ORF">BECKLFY1418C_GA0070996_10627</name>
</gene>
<sequence length="134" mass="15408">MREQKKTPYAQYYSCPFPDRESDNCAASRGTHKDHLGRPGFGGLLPWAIMAKYKKQIEKLDDDDPEAAVFYRKILTEIGNAPVNEKIAGQWVKLPGFIAPLSHENERITEFLFVPYFGACIHVPPRPPSIRRYW</sequence>
<protein>
    <recommendedName>
        <fullName evidence="2">DUF3299 domain-containing protein</fullName>
    </recommendedName>
</protein>
<dbReference type="EMBL" id="CAADFN010000062">
    <property type="protein sequence ID" value="VFK19723.1"/>
    <property type="molecule type" value="Genomic_DNA"/>
</dbReference>
<dbReference type="InterPro" id="IPR021727">
    <property type="entry name" value="DUF3299"/>
</dbReference>
<evidence type="ECO:0000313" key="1">
    <source>
        <dbReference type="EMBL" id="VFK19723.1"/>
    </source>
</evidence>
<dbReference type="Pfam" id="PF11736">
    <property type="entry name" value="DUF3299"/>
    <property type="match status" value="1"/>
</dbReference>